<feature type="region of interest" description="Disordered" evidence="1">
    <location>
        <begin position="68"/>
        <end position="100"/>
    </location>
</feature>
<feature type="domain" description="4Fe-4S Wbl-type" evidence="2">
    <location>
        <begin position="20"/>
        <end position="77"/>
    </location>
</feature>
<keyword evidence="5" id="KW-1185">Reference proteome</keyword>
<evidence type="ECO:0000313" key="6">
    <source>
        <dbReference type="Proteomes" id="UP000553957"/>
    </source>
</evidence>
<evidence type="ECO:0000259" key="2">
    <source>
        <dbReference type="PROSITE" id="PS51674"/>
    </source>
</evidence>
<evidence type="ECO:0000313" key="3">
    <source>
        <dbReference type="EMBL" id="MBB6571071.1"/>
    </source>
</evidence>
<protein>
    <submittedName>
        <fullName evidence="4">Transcription factor WhiB</fullName>
    </submittedName>
</protein>
<organism evidence="4 5">
    <name type="scientific">Kribbella sandramycini</name>
    <dbReference type="NCBI Taxonomy" id="60450"/>
    <lineage>
        <taxon>Bacteria</taxon>
        <taxon>Bacillati</taxon>
        <taxon>Actinomycetota</taxon>
        <taxon>Actinomycetes</taxon>
        <taxon>Propionibacteriales</taxon>
        <taxon>Kribbellaceae</taxon>
        <taxon>Kribbella</taxon>
    </lineage>
</organism>
<dbReference type="AlphaFoldDB" id="A0A7Y4P2X2"/>
<gene>
    <name evidence="3" type="ORF">HNR71_006708</name>
    <name evidence="4" type="ORF">HPO96_25065</name>
</gene>
<evidence type="ECO:0000313" key="4">
    <source>
        <dbReference type="EMBL" id="NOL43520.1"/>
    </source>
</evidence>
<dbReference type="EMBL" id="JABJRC010000006">
    <property type="protein sequence ID" value="NOL43520.1"/>
    <property type="molecule type" value="Genomic_DNA"/>
</dbReference>
<evidence type="ECO:0000256" key="1">
    <source>
        <dbReference type="SAM" id="MobiDB-lite"/>
    </source>
</evidence>
<dbReference type="InterPro" id="IPR034768">
    <property type="entry name" value="4FE4S_WBL"/>
</dbReference>
<dbReference type="Pfam" id="PF02467">
    <property type="entry name" value="Whib"/>
    <property type="match status" value="1"/>
</dbReference>
<sequence>MRPLLTVIVDPADNWMSRAACIGQAPSYDESASQWEQRKAQAICLTSCPVLEECRDWARRTKFTGTAAGEKFLSGRRRGRPGPQERRNRVPAAQQEQQAS</sequence>
<reference evidence="3 6" key="2">
    <citation type="submission" date="2020-08" db="EMBL/GenBank/DDBJ databases">
        <title>Sequencing the genomes of 1000 actinobacteria strains.</title>
        <authorList>
            <person name="Klenk H.-P."/>
        </authorList>
    </citation>
    <scope>NUCLEOTIDE SEQUENCE [LARGE SCALE GENOMIC DNA]</scope>
    <source>
        <strain evidence="3 6">DSM 15626</strain>
    </source>
</reference>
<dbReference type="Proteomes" id="UP000553957">
    <property type="component" value="Unassembled WGS sequence"/>
</dbReference>
<evidence type="ECO:0000313" key="5">
    <source>
        <dbReference type="Proteomes" id="UP000534306"/>
    </source>
</evidence>
<name>A0A7Y4P2X2_9ACTN</name>
<dbReference type="PROSITE" id="PS51674">
    <property type="entry name" value="4FE4S_WBL"/>
    <property type="match status" value="1"/>
</dbReference>
<reference evidence="4 5" key="1">
    <citation type="submission" date="2020-05" db="EMBL/GenBank/DDBJ databases">
        <title>Genome sequence of Kribbella sandramycini ATCC 39419.</title>
        <authorList>
            <person name="Maclea K.S."/>
            <person name="Fair J.L."/>
        </authorList>
    </citation>
    <scope>NUCLEOTIDE SEQUENCE [LARGE SCALE GENOMIC DNA]</scope>
    <source>
        <strain evidence="4 5">ATCC 39419</strain>
    </source>
</reference>
<dbReference type="Proteomes" id="UP000534306">
    <property type="component" value="Unassembled WGS sequence"/>
</dbReference>
<accession>A0A7Y4P2X2</accession>
<comment type="caution">
    <text evidence="4">The sequence shown here is derived from an EMBL/GenBank/DDBJ whole genome shotgun (WGS) entry which is preliminary data.</text>
</comment>
<dbReference type="EMBL" id="JACHKF010000001">
    <property type="protein sequence ID" value="MBB6571071.1"/>
    <property type="molecule type" value="Genomic_DNA"/>
</dbReference>
<proteinExistence type="predicted"/>
<dbReference type="RefSeq" id="WP_171676617.1">
    <property type="nucleotide sequence ID" value="NZ_BAAAGT010000014.1"/>
</dbReference>